<name>A0AAW0G7K4_9APHY</name>
<evidence type="ECO:0000313" key="2">
    <source>
        <dbReference type="Proteomes" id="UP001385951"/>
    </source>
</evidence>
<reference evidence="1 2" key="1">
    <citation type="submission" date="2022-09" db="EMBL/GenBank/DDBJ databases">
        <authorList>
            <person name="Palmer J.M."/>
        </authorList>
    </citation>
    <scope>NUCLEOTIDE SEQUENCE [LARGE SCALE GENOMIC DNA]</scope>
    <source>
        <strain evidence="1 2">DSM 7382</strain>
    </source>
</reference>
<dbReference type="AlphaFoldDB" id="A0AAW0G7K4"/>
<accession>A0AAW0G7K4</accession>
<sequence length="114" mass="13042">MHHNTSTSTFGSNRKANSMVLPHEDSFETRPLSTNIDYTMLLSSVDQLYLAQLTEPKLRVLTSFHEQPSVQPDNSQSPKNERYETFFAGLDPNVPNVEKHMRQRYHFGVRCGAS</sequence>
<evidence type="ECO:0000313" key="1">
    <source>
        <dbReference type="EMBL" id="KAK7687614.1"/>
    </source>
</evidence>
<comment type="caution">
    <text evidence="1">The sequence shown here is derived from an EMBL/GenBank/DDBJ whole genome shotgun (WGS) entry which is preliminary data.</text>
</comment>
<keyword evidence="2" id="KW-1185">Reference proteome</keyword>
<organism evidence="1 2">
    <name type="scientific">Cerrena zonata</name>
    <dbReference type="NCBI Taxonomy" id="2478898"/>
    <lineage>
        <taxon>Eukaryota</taxon>
        <taxon>Fungi</taxon>
        <taxon>Dikarya</taxon>
        <taxon>Basidiomycota</taxon>
        <taxon>Agaricomycotina</taxon>
        <taxon>Agaricomycetes</taxon>
        <taxon>Polyporales</taxon>
        <taxon>Cerrenaceae</taxon>
        <taxon>Cerrena</taxon>
    </lineage>
</organism>
<dbReference type="Proteomes" id="UP001385951">
    <property type="component" value="Unassembled WGS sequence"/>
</dbReference>
<dbReference type="EMBL" id="JASBNA010000012">
    <property type="protein sequence ID" value="KAK7687614.1"/>
    <property type="molecule type" value="Genomic_DNA"/>
</dbReference>
<proteinExistence type="predicted"/>
<gene>
    <name evidence="1" type="ORF">QCA50_008828</name>
</gene>
<protein>
    <submittedName>
        <fullName evidence="1">Uncharacterized protein</fullName>
    </submittedName>
</protein>